<evidence type="ECO:0000313" key="1">
    <source>
        <dbReference type="EMBL" id="OSC26948.1"/>
    </source>
</evidence>
<dbReference type="Proteomes" id="UP000193577">
    <property type="component" value="Unassembled WGS sequence"/>
</dbReference>
<dbReference type="AlphaFoldDB" id="A0A7I7SHD1"/>
<organism evidence="1 2">
    <name type="scientific">Mycolicibacillus koreensis</name>
    <dbReference type="NCBI Taxonomy" id="1069220"/>
    <lineage>
        <taxon>Bacteria</taxon>
        <taxon>Bacillati</taxon>
        <taxon>Actinomycetota</taxon>
        <taxon>Actinomycetes</taxon>
        <taxon>Mycobacteriales</taxon>
        <taxon>Mycobacteriaceae</taxon>
        <taxon>Mycolicibacillus</taxon>
    </lineage>
</organism>
<sequence length="199" mass="21009">MRTIAIRDIRAEALRQAGAEDELLGVTDSRVVTGVFCPIGQDWLLDVATRNSARLAETVAAGEQELDGTDPLPTLEELRAPGAHTAGQPRPLAAAAPLVEAFAAVSGTPEQDQVSQEMVGIGQLSAARLREAAAAGQLLVVTDRRELLGIVIPVNQRLLAHLVQQNLPRLRNTVTAGEAEYQALIADTVSTMFGAAATM</sequence>
<dbReference type="OrthoDB" id="5185657at2"/>
<keyword evidence="2" id="KW-1185">Reference proteome</keyword>
<dbReference type="RefSeq" id="WP_085305506.1">
    <property type="nucleotide sequence ID" value="NZ_AP022594.1"/>
</dbReference>
<comment type="caution">
    <text evidence="1">The sequence shown here is derived from an EMBL/GenBank/DDBJ whole genome shotgun (WGS) entry which is preliminary data.</text>
</comment>
<accession>A0A7I7SHD1</accession>
<proteinExistence type="predicted"/>
<reference evidence="1 2" key="1">
    <citation type="submission" date="2017-04" db="EMBL/GenBank/DDBJ databases">
        <title>The new phylogeny of genus Mycobacterium.</title>
        <authorList>
            <person name="Tortoli E."/>
            <person name="Trovato A."/>
            <person name="Cirillo D.M."/>
        </authorList>
    </citation>
    <scope>NUCLEOTIDE SEQUENCE [LARGE SCALE GENOMIC DNA]</scope>
    <source>
        <strain evidence="1 2">KCTC 19819</strain>
    </source>
</reference>
<name>A0A7I7SHD1_9MYCO</name>
<dbReference type="EMBL" id="NCXO01000060">
    <property type="protein sequence ID" value="OSC26948.1"/>
    <property type="molecule type" value="Genomic_DNA"/>
</dbReference>
<protein>
    <submittedName>
        <fullName evidence="1">Uncharacterized protein</fullName>
    </submittedName>
</protein>
<gene>
    <name evidence="1" type="ORF">B8W67_18270</name>
</gene>
<evidence type="ECO:0000313" key="2">
    <source>
        <dbReference type="Proteomes" id="UP000193577"/>
    </source>
</evidence>